<dbReference type="Proteomes" id="UP000095725">
    <property type="component" value="Unassembled WGS sequence"/>
</dbReference>
<dbReference type="GO" id="GO:0005524">
    <property type="term" value="F:ATP binding"/>
    <property type="evidence" value="ECO:0007669"/>
    <property type="project" value="UniProtKB-KW"/>
</dbReference>
<evidence type="ECO:0000259" key="1">
    <source>
        <dbReference type="Pfam" id="PF13173"/>
    </source>
</evidence>
<dbReference type="AlphaFoldDB" id="A0A174UNY8"/>
<reference evidence="7 8" key="1">
    <citation type="submission" date="2015-09" db="EMBL/GenBank/DDBJ databases">
        <authorList>
            <consortium name="Pathogen Informatics"/>
        </authorList>
    </citation>
    <scope>NUCLEOTIDE SEQUENCE [LARGE SCALE GENOMIC DNA]</scope>
    <source>
        <strain evidence="3 7">2789STDY5834880</strain>
        <strain evidence="4 8">2789STDY5834946</strain>
    </source>
</reference>
<dbReference type="RefSeq" id="WP_055173805.1">
    <property type="nucleotide sequence ID" value="NZ_CAXSUM010000024.1"/>
</dbReference>
<evidence type="ECO:0000313" key="3">
    <source>
        <dbReference type="EMBL" id="CUQ21758.1"/>
    </source>
</evidence>
<evidence type="ECO:0000313" key="4">
    <source>
        <dbReference type="EMBL" id="CUQ49573.1"/>
    </source>
</evidence>
<dbReference type="Pfam" id="PF13635">
    <property type="entry name" value="DUF4143"/>
    <property type="match status" value="1"/>
</dbReference>
<evidence type="ECO:0000313" key="5">
    <source>
        <dbReference type="EMBL" id="KAA5476809.1"/>
    </source>
</evidence>
<evidence type="ECO:0000313" key="9">
    <source>
        <dbReference type="Proteomes" id="UP000427825"/>
    </source>
</evidence>
<dbReference type="Pfam" id="PF13173">
    <property type="entry name" value="AAA_14"/>
    <property type="match status" value="1"/>
</dbReference>
<dbReference type="Proteomes" id="UP000427825">
    <property type="component" value="Unassembled WGS sequence"/>
</dbReference>
<dbReference type="EMBL" id="CZBL01000019">
    <property type="protein sequence ID" value="CUQ49573.1"/>
    <property type="molecule type" value="Genomic_DNA"/>
</dbReference>
<dbReference type="Gene3D" id="3.40.50.300">
    <property type="entry name" value="P-loop containing nucleotide triphosphate hydrolases"/>
    <property type="match status" value="1"/>
</dbReference>
<keyword evidence="5" id="KW-0067">ATP-binding</keyword>
<dbReference type="InterPro" id="IPR027417">
    <property type="entry name" value="P-loop_NTPase"/>
</dbReference>
<evidence type="ECO:0000313" key="7">
    <source>
        <dbReference type="Proteomes" id="UP000095657"/>
    </source>
</evidence>
<protein>
    <submittedName>
        <fullName evidence="5">ATP-binding protein</fullName>
    </submittedName>
    <submittedName>
        <fullName evidence="3">ATPase</fullName>
    </submittedName>
</protein>
<dbReference type="STRING" id="47678.ERS852494_04339"/>
<dbReference type="PANTHER" id="PTHR33295:SF7">
    <property type="entry name" value="ATPASE"/>
    <property type="match status" value="1"/>
</dbReference>
<dbReference type="InterPro" id="IPR041682">
    <property type="entry name" value="AAA_14"/>
</dbReference>
<gene>
    <name evidence="3" type="ORF">ERS852494_04339</name>
    <name evidence="4" type="ORF">ERS852558_03839</name>
    <name evidence="6" type="ORF">F2Y35_21740</name>
    <name evidence="5" type="ORF">F2Y39_12805</name>
</gene>
<dbReference type="Proteomes" id="UP000491168">
    <property type="component" value="Unassembled WGS sequence"/>
</dbReference>
<name>A0A174UNY8_9BACE</name>
<accession>A0A174UNY8</accession>
<dbReference type="PANTHER" id="PTHR33295">
    <property type="entry name" value="ATPASE"/>
    <property type="match status" value="1"/>
</dbReference>
<proteinExistence type="predicted"/>
<evidence type="ECO:0000313" key="8">
    <source>
        <dbReference type="Proteomes" id="UP000095725"/>
    </source>
</evidence>
<dbReference type="EMBL" id="CZAI01000017">
    <property type="protein sequence ID" value="CUQ21758.1"/>
    <property type="molecule type" value="Genomic_DNA"/>
</dbReference>
<evidence type="ECO:0000313" key="10">
    <source>
        <dbReference type="Proteomes" id="UP000491168"/>
    </source>
</evidence>
<keyword evidence="5" id="KW-0547">Nucleotide-binding</keyword>
<dbReference type="EMBL" id="VVYF01000033">
    <property type="protein sequence ID" value="KAA5485927.1"/>
    <property type="molecule type" value="Genomic_DNA"/>
</dbReference>
<evidence type="ECO:0000259" key="2">
    <source>
        <dbReference type="Pfam" id="PF13635"/>
    </source>
</evidence>
<dbReference type="SUPFAM" id="SSF52540">
    <property type="entry name" value="P-loop containing nucleoside triphosphate hydrolases"/>
    <property type="match status" value="1"/>
</dbReference>
<organism evidence="3 7">
    <name type="scientific">Bacteroides caccae</name>
    <dbReference type="NCBI Taxonomy" id="47678"/>
    <lineage>
        <taxon>Bacteria</taxon>
        <taxon>Pseudomonadati</taxon>
        <taxon>Bacteroidota</taxon>
        <taxon>Bacteroidia</taxon>
        <taxon>Bacteroidales</taxon>
        <taxon>Bacteroidaceae</taxon>
        <taxon>Bacteroides</taxon>
    </lineage>
</organism>
<feature type="domain" description="DUF4143" evidence="2">
    <location>
        <begin position="234"/>
        <end position="398"/>
    </location>
</feature>
<sequence>MEHIFKRKLYDKMLDWKQSSQGRSALLIQGARRVGKSTIAEQFAKNEYESHILIDFSKCSKDIRNIFDDISDLDFVFNRLQVSYGISLTQKKSVIIFDEVQLCPLARQAIKHLVADGRYDYIETGSLISIRQNIKDILIPSEEYEIKMYPMDYEEFKWAMGDTATLPLLQQFFGKRTSLGDDTNRKLMRDFRLYMLVGGMPQAVSAYLSTKSLAEVDRVKRDIIRLYDKDFIRIDPTGKASAMFKAIPSELTRNSSRYQVASVTENGRANRLLETITNMGESMVVNMAYHANDPGPGMAFHKDTSTFKMFVGDTGLFVTLAFWDKEFTDNVIYQKLLTDKLSKDLGYVYENVVAQMLVASGNELYYHTFPTESGKHRYEVDFLIPDGDKVVPIEVKSSGYKAHVSLDAFCTKFSSRVSRPYLIYTKDLRKEGNLLYLPVYMTMFL</sequence>
<evidence type="ECO:0000313" key="6">
    <source>
        <dbReference type="EMBL" id="KAA5485927.1"/>
    </source>
</evidence>
<reference evidence="9 10" key="2">
    <citation type="journal article" date="2019" name="Nat. Med.">
        <title>A library of human gut bacterial isolates paired with longitudinal multiomics data enables mechanistic microbiome research.</title>
        <authorList>
            <person name="Poyet M."/>
            <person name="Groussin M."/>
            <person name="Gibbons S.M."/>
            <person name="Avila-Pacheco J."/>
            <person name="Jiang X."/>
            <person name="Kearney S.M."/>
            <person name="Perrotta A.R."/>
            <person name="Berdy B."/>
            <person name="Zhao S."/>
            <person name="Lieberman T.D."/>
            <person name="Swanson P.K."/>
            <person name="Smith M."/>
            <person name="Roesemann S."/>
            <person name="Alexander J.E."/>
            <person name="Rich S.A."/>
            <person name="Livny J."/>
            <person name="Vlamakis H."/>
            <person name="Clish C."/>
            <person name="Bullock K."/>
            <person name="Deik A."/>
            <person name="Scott J."/>
            <person name="Pierce K.A."/>
            <person name="Xavier R.J."/>
            <person name="Alm E.J."/>
        </authorList>
    </citation>
    <scope>NUCLEOTIDE SEQUENCE [LARGE SCALE GENOMIC DNA]</scope>
    <source>
        <strain evidence="6 10">BIOML-A21</strain>
        <strain evidence="5 9">BIOML-A25</strain>
    </source>
</reference>
<dbReference type="Proteomes" id="UP000095657">
    <property type="component" value="Unassembled WGS sequence"/>
</dbReference>
<feature type="domain" description="AAA" evidence="1">
    <location>
        <begin position="24"/>
        <end position="156"/>
    </location>
</feature>
<dbReference type="EMBL" id="VVYJ01000006">
    <property type="protein sequence ID" value="KAA5476809.1"/>
    <property type="molecule type" value="Genomic_DNA"/>
</dbReference>
<dbReference type="InterPro" id="IPR025420">
    <property type="entry name" value="DUF4143"/>
</dbReference>